<organism evidence="1 2">
    <name type="scientific">Monilinia laxa</name>
    <name type="common">Brown rot fungus</name>
    <name type="synonym">Sclerotinia laxa</name>
    <dbReference type="NCBI Taxonomy" id="61186"/>
    <lineage>
        <taxon>Eukaryota</taxon>
        <taxon>Fungi</taxon>
        <taxon>Dikarya</taxon>
        <taxon>Ascomycota</taxon>
        <taxon>Pezizomycotina</taxon>
        <taxon>Leotiomycetes</taxon>
        <taxon>Helotiales</taxon>
        <taxon>Sclerotiniaceae</taxon>
        <taxon>Monilinia</taxon>
    </lineage>
</organism>
<name>A0A5N6KJ08_MONLA</name>
<evidence type="ECO:0000313" key="1">
    <source>
        <dbReference type="EMBL" id="KAB8303770.1"/>
    </source>
</evidence>
<accession>A0A5N6KJ08</accession>
<comment type="caution">
    <text evidence="1">The sequence shown here is derived from an EMBL/GenBank/DDBJ whole genome shotgun (WGS) entry which is preliminary data.</text>
</comment>
<keyword evidence="2" id="KW-1185">Reference proteome</keyword>
<dbReference type="AlphaFoldDB" id="A0A5N6KJ08"/>
<evidence type="ECO:0000313" key="2">
    <source>
        <dbReference type="Proteomes" id="UP000326757"/>
    </source>
</evidence>
<sequence>MILTANWVGVGAGDHSCVYIWWICESHKTQLLQKLLGFSVFLEHIDTFAAAAATATATATGINHHPW</sequence>
<proteinExistence type="predicted"/>
<reference evidence="1 2" key="1">
    <citation type="submission" date="2019-06" db="EMBL/GenBank/DDBJ databases">
        <title>Genome Sequence of the Brown Rot Fungal Pathogen Monilinia laxa.</title>
        <authorList>
            <person name="De Miccolis Angelini R.M."/>
            <person name="Landi L."/>
            <person name="Abate D."/>
            <person name="Pollastro S."/>
            <person name="Romanazzi G."/>
            <person name="Faretra F."/>
        </authorList>
    </citation>
    <scope>NUCLEOTIDE SEQUENCE [LARGE SCALE GENOMIC DNA]</scope>
    <source>
        <strain evidence="1 2">Mlax316</strain>
    </source>
</reference>
<gene>
    <name evidence="1" type="ORF">EYC80_005148</name>
</gene>
<protein>
    <submittedName>
        <fullName evidence="1">Uncharacterized protein</fullName>
    </submittedName>
</protein>
<dbReference type="Proteomes" id="UP000326757">
    <property type="component" value="Unassembled WGS sequence"/>
</dbReference>
<dbReference type="EMBL" id="VIGI01000002">
    <property type="protein sequence ID" value="KAB8303770.1"/>
    <property type="molecule type" value="Genomic_DNA"/>
</dbReference>